<comment type="caution">
    <text evidence="1">The sequence shown here is derived from an EMBL/GenBank/DDBJ whole genome shotgun (WGS) entry which is preliminary data.</text>
</comment>
<keyword evidence="2" id="KW-1185">Reference proteome</keyword>
<evidence type="ECO:0000313" key="1">
    <source>
        <dbReference type="EMBL" id="ERT05024.1"/>
    </source>
</evidence>
<accession>U7QAZ8</accession>
<proteinExistence type="predicted"/>
<organism evidence="1 2">
    <name type="scientific">Lyngbya aestuarii BL J</name>
    <dbReference type="NCBI Taxonomy" id="1348334"/>
    <lineage>
        <taxon>Bacteria</taxon>
        <taxon>Bacillati</taxon>
        <taxon>Cyanobacteriota</taxon>
        <taxon>Cyanophyceae</taxon>
        <taxon>Oscillatoriophycideae</taxon>
        <taxon>Oscillatoriales</taxon>
        <taxon>Microcoleaceae</taxon>
        <taxon>Lyngbya</taxon>
    </lineage>
</organism>
<dbReference type="Proteomes" id="UP000017127">
    <property type="component" value="Unassembled WGS sequence"/>
</dbReference>
<dbReference type="EMBL" id="AUZM01000071">
    <property type="protein sequence ID" value="ERT05024.1"/>
    <property type="molecule type" value="Genomic_DNA"/>
</dbReference>
<sequence length="41" mass="4613">MENKAKYTVSCFIDKFICTFPMDTSSPQAKNLLESLLKVGN</sequence>
<gene>
    <name evidence="1" type="ORF">M595_5039</name>
</gene>
<dbReference type="AlphaFoldDB" id="U7QAZ8"/>
<protein>
    <submittedName>
        <fullName evidence="1">Uncharacterized protein</fullName>
    </submittedName>
</protein>
<evidence type="ECO:0000313" key="2">
    <source>
        <dbReference type="Proteomes" id="UP000017127"/>
    </source>
</evidence>
<reference evidence="1 2" key="1">
    <citation type="journal article" date="2013" name="Front. Microbiol.">
        <title>Comparative genomic analyses of the cyanobacterium, Lyngbya aestuarii BL J, a powerful hydrogen producer.</title>
        <authorList>
            <person name="Kothari A."/>
            <person name="Vaughn M."/>
            <person name="Garcia-Pichel F."/>
        </authorList>
    </citation>
    <scope>NUCLEOTIDE SEQUENCE [LARGE SCALE GENOMIC DNA]</scope>
    <source>
        <strain evidence="1 2">BL J</strain>
    </source>
</reference>
<name>U7QAZ8_9CYAN</name>